<name>A0A367ZS61_9BACT</name>
<dbReference type="EMBL" id="QOQW01000003">
    <property type="protein sequence ID" value="RCK80984.1"/>
    <property type="molecule type" value="Genomic_DNA"/>
</dbReference>
<evidence type="ECO:0000313" key="2">
    <source>
        <dbReference type="Proteomes" id="UP000252355"/>
    </source>
</evidence>
<organism evidence="1 2">
    <name type="scientific">Candidatus Ozemobacter sibiricus</name>
    <dbReference type="NCBI Taxonomy" id="2268124"/>
    <lineage>
        <taxon>Bacteria</taxon>
        <taxon>Candidatus Ozemobacteria</taxon>
        <taxon>Candidatus Ozemobacterales</taxon>
        <taxon>Candidatus Ozemobacteraceae</taxon>
        <taxon>Candidatus Ozemobacter</taxon>
    </lineage>
</organism>
<proteinExistence type="predicted"/>
<dbReference type="AlphaFoldDB" id="A0A367ZS61"/>
<protein>
    <submittedName>
        <fullName evidence="1">Uncharacterized protein</fullName>
    </submittedName>
</protein>
<evidence type="ECO:0000313" key="1">
    <source>
        <dbReference type="EMBL" id="RCK80984.1"/>
    </source>
</evidence>
<gene>
    <name evidence="1" type="ORF">OZSIB_2361</name>
</gene>
<accession>A0A367ZS61</accession>
<dbReference type="Proteomes" id="UP000252355">
    <property type="component" value="Unassembled WGS sequence"/>
</dbReference>
<comment type="caution">
    <text evidence="1">The sequence shown here is derived from an EMBL/GenBank/DDBJ whole genome shotgun (WGS) entry which is preliminary data.</text>
</comment>
<reference evidence="1 2" key="1">
    <citation type="submission" date="2018-05" db="EMBL/GenBank/DDBJ databases">
        <title>A metagenomic window into the 2 km-deep terrestrial subsurface aquifer revealed taxonomically and functionally diverse microbial community comprising novel uncultured bacterial lineages.</title>
        <authorList>
            <person name="Kadnikov V.V."/>
            <person name="Mardanov A.V."/>
            <person name="Beletsky A.V."/>
            <person name="Banks D."/>
            <person name="Pimenov N.V."/>
            <person name="Frank Y.A."/>
            <person name="Karnachuk O.V."/>
            <person name="Ravin N.V."/>
        </authorList>
    </citation>
    <scope>NUCLEOTIDE SEQUENCE [LARGE SCALE GENOMIC DNA]</scope>
    <source>
        <strain evidence="1">BY5</strain>
    </source>
</reference>
<sequence length="209" mass="24137">MKLAGYRNIAKGLRHLDKFLASGDAPDFFIIRLRDAVGLAPEECDVAIAEHRKVLREKEEREQEAYLRSVFKPHLIVGTDGSSQAPVFMKIFLSHRRTIYLPEDKLHEEKVAEIVRDHFAKHKGYMEAFGKITCYIFRPIYDESIIFGIDGSVLERVNRPLWGPTGFSVAEKWPNDSDQHFQERTRERLKIISISCNGWNPPALFLVPR</sequence>